<dbReference type="Proteomes" id="UP001187192">
    <property type="component" value="Unassembled WGS sequence"/>
</dbReference>
<feature type="compositionally biased region" description="Gly residues" evidence="1">
    <location>
        <begin position="12"/>
        <end position="25"/>
    </location>
</feature>
<evidence type="ECO:0000256" key="1">
    <source>
        <dbReference type="SAM" id="MobiDB-lite"/>
    </source>
</evidence>
<comment type="caution">
    <text evidence="2">The sequence shown here is derived from an EMBL/GenBank/DDBJ whole genome shotgun (WGS) entry which is preliminary data.</text>
</comment>
<name>A0AA88DXU7_FICCA</name>
<accession>A0AA88DXU7</accession>
<dbReference type="AlphaFoldDB" id="A0AA88DXU7"/>
<organism evidence="2 3">
    <name type="scientific">Ficus carica</name>
    <name type="common">Common fig</name>
    <dbReference type="NCBI Taxonomy" id="3494"/>
    <lineage>
        <taxon>Eukaryota</taxon>
        <taxon>Viridiplantae</taxon>
        <taxon>Streptophyta</taxon>
        <taxon>Embryophyta</taxon>
        <taxon>Tracheophyta</taxon>
        <taxon>Spermatophyta</taxon>
        <taxon>Magnoliopsida</taxon>
        <taxon>eudicotyledons</taxon>
        <taxon>Gunneridae</taxon>
        <taxon>Pentapetalae</taxon>
        <taxon>rosids</taxon>
        <taxon>fabids</taxon>
        <taxon>Rosales</taxon>
        <taxon>Moraceae</taxon>
        <taxon>Ficeae</taxon>
        <taxon>Ficus</taxon>
    </lineage>
</organism>
<sequence length="38" mass="3753">MGWGPARSVVAGVGGQVTGDGGKITGDGEDKSGKVYMK</sequence>
<evidence type="ECO:0000313" key="3">
    <source>
        <dbReference type="Proteomes" id="UP001187192"/>
    </source>
</evidence>
<proteinExistence type="predicted"/>
<feature type="compositionally biased region" description="Basic and acidic residues" evidence="1">
    <location>
        <begin position="26"/>
        <end position="38"/>
    </location>
</feature>
<reference evidence="2" key="1">
    <citation type="submission" date="2023-07" db="EMBL/GenBank/DDBJ databases">
        <title>draft genome sequence of fig (Ficus carica).</title>
        <authorList>
            <person name="Takahashi T."/>
            <person name="Nishimura K."/>
        </authorList>
    </citation>
    <scope>NUCLEOTIDE SEQUENCE</scope>
</reference>
<evidence type="ECO:0000313" key="2">
    <source>
        <dbReference type="EMBL" id="GMN61514.1"/>
    </source>
</evidence>
<feature type="region of interest" description="Disordered" evidence="1">
    <location>
        <begin position="1"/>
        <end position="38"/>
    </location>
</feature>
<protein>
    <submittedName>
        <fullName evidence="2">Uncharacterized protein</fullName>
    </submittedName>
</protein>
<dbReference type="EMBL" id="BTGU01000113">
    <property type="protein sequence ID" value="GMN61514.1"/>
    <property type="molecule type" value="Genomic_DNA"/>
</dbReference>
<gene>
    <name evidence="2" type="ORF">TIFTF001_030603</name>
</gene>
<keyword evidence="3" id="KW-1185">Reference proteome</keyword>